<name>A0A4D6NBE2_VIGUN</name>
<proteinExistence type="predicted"/>
<feature type="compositionally biased region" description="Acidic residues" evidence="1">
    <location>
        <begin position="54"/>
        <end position="82"/>
    </location>
</feature>
<protein>
    <submittedName>
        <fullName evidence="2">Uncharacterized protein</fullName>
    </submittedName>
</protein>
<dbReference type="AlphaFoldDB" id="A0A4D6NBE2"/>
<dbReference type="Proteomes" id="UP000501690">
    <property type="component" value="Linkage Group LG10"/>
</dbReference>
<reference evidence="2 3" key="1">
    <citation type="submission" date="2019-04" db="EMBL/GenBank/DDBJ databases">
        <title>An improved genome assembly and genetic linkage map for asparagus bean, Vigna unguiculata ssp. sesquipedialis.</title>
        <authorList>
            <person name="Xia Q."/>
            <person name="Zhang R."/>
            <person name="Dong Y."/>
        </authorList>
    </citation>
    <scope>NUCLEOTIDE SEQUENCE [LARGE SCALE GENOMIC DNA]</scope>
    <source>
        <tissue evidence="2">Leaf</tissue>
    </source>
</reference>
<sequence length="82" mass="9400">MSKYLSVVSPNLSQLVGGAPKVHEELRGQRKWMKEWRQVGRHLQAMEGEKGEREEEGEEGEGEEEGEEEEEGERGEEEEGEE</sequence>
<feature type="region of interest" description="Disordered" evidence="1">
    <location>
        <begin position="37"/>
        <end position="82"/>
    </location>
</feature>
<evidence type="ECO:0000256" key="1">
    <source>
        <dbReference type="SAM" id="MobiDB-lite"/>
    </source>
</evidence>
<accession>A0A4D6NBE2</accession>
<dbReference type="EMBL" id="CP039354">
    <property type="protein sequence ID" value="QCE11026.1"/>
    <property type="molecule type" value="Genomic_DNA"/>
</dbReference>
<organism evidence="2 3">
    <name type="scientific">Vigna unguiculata</name>
    <name type="common">Cowpea</name>
    <dbReference type="NCBI Taxonomy" id="3917"/>
    <lineage>
        <taxon>Eukaryota</taxon>
        <taxon>Viridiplantae</taxon>
        <taxon>Streptophyta</taxon>
        <taxon>Embryophyta</taxon>
        <taxon>Tracheophyta</taxon>
        <taxon>Spermatophyta</taxon>
        <taxon>Magnoliopsida</taxon>
        <taxon>eudicotyledons</taxon>
        <taxon>Gunneridae</taxon>
        <taxon>Pentapetalae</taxon>
        <taxon>rosids</taxon>
        <taxon>fabids</taxon>
        <taxon>Fabales</taxon>
        <taxon>Fabaceae</taxon>
        <taxon>Papilionoideae</taxon>
        <taxon>50 kb inversion clade</taxon>
        <taxon>NPAAA clade</taxon>
        <taxon>indigoferoid/millettioid clade</taxon>
        <taxon>Phaseoleae</taxon>
        <taxon>Vigna</taxon>
    </lineage>
</organism>
<keyword evidence="3" id="KW-1185">Reference proteome</keyword>
<gene>
    <name evidence="2" type="ORF">DEO72_LG10g2259</name>
</gene>
<evidence type="ECO:0000313" key="2">
    <source>
        <dbReference type="EMBL" id="QCE11026.1"/>
    </source>
</evidence>
<evidence type="ECO:0000313" key="3">
    <source>
        <dbReference type="Proteomes" id="UP000501690"/>
    </source>
</evidence>